<dbReference type="NCBIfam" id="TIGR02727">
    <property type="entry name" value="MTHFS_bact"/>
    <property type="match status" value="1"/>
</dbReference>
<dbReference type="InterPro" id="IPR024185">
    <property type="entry name" value="FTHF_cligase-like_sf"/>
</dbReference>
<evidence type="ECO:0000256" key="4">
    <source>
        <dbReference type="SAM" id="MobiDB-lite"/>
    </source>
</evidence>
<dbReference type="Pfam" id="PF01812">
    <property type="entry name" value="5-FTHF_cyc-lig"/>
    <property type="match status" value="1"/>
</dbReference>
<gene>
    <name evidence="5" type="ORF">CI610_00469</name>
</gene>
<keyword evidence="2" id="KW-0547">Nucleotide-binding</keyword>
<protein>
    <submittedName>
        <fullName evidence="5">5-formyltetrahydrofolate cyclo-ligase</fullName>
        <ecNumber evidence="5">6.3.3.2</ecNumber>
    </submittedName>
</protein>
<dbReference type="SUPFAM" id="SSF100950">
    <property type="entry name" value="NagB/RpiA/CoA transferase-like"/>
    <property type="match status" value="1"/>
</dbReference>
<reference evidence="5" key="1">
    <citation type="journal article" date="2017" name="Appl. Environ. Microbiol.">
        <title>Molecular characterization of an Endozoicomonas-like organism causing infection in king scallop Pecten maximus L.</title>
        <authorList>
            <person name="Cano I."/>
            <person name="van Aerle R."/>
            <person name="Ross S."/>
            <person name="Verner-Jeffreys D.W."/>
            <person name="Paley R.K."/>
            <person name="Rimmer G."/>
            <person name="Ryder D."/>
            <person name="Hooper P."/>
            <person name="Stone D."/>
            <person name="Feist S.W."/>
        </authorList>
    </citation>
    <scope>NUCLEOTIDE SEQUENCE</scope>
</reference>
<dbReference type="AlphaFoldDB" id="A0A2H9TBK6"/>
<feature type="region of interest" description="Disordered" evidence="4">
    <location>
        <begin position="1"/>
        <end position="23"/>
    </location>
</feature>
<dbReference type="EMBL" id="NSIT01000013">
    <property type="protein sequence ID" value="PJE80577.1"/>
    <property type="molecule type" value="Genomic_DNA"/>
</dbReference>
<dbReference type="InterPro" id="IPR002698">
    <property type="entry name" value="FTHF_cligase"/>
</dbReference>
<evidence type="ECO:0000256" key="2">
    <source>
        <dbReference type="ARBA" id="ARBA00022741"/>
    </source>
</evidence>
<keyword evidence="5" id="KW-0436">Ligase</keyword>
<proteinExistence type="inferred from homology"/>
<dbReference type="PIRSF" id="PIRSF006806">
    <property type="entry name" value="FTHF_cligase"/>
    <property type="match status" value="1"/>
</dbReference>
<dbReference type="GO" id="GO:0030272">
    <property type="term" value="F:5-formyltetrahydrofolate cyclo-ligase activity"/>
    <property type="evidence" value="ECO:0007669"/>
    <property type="project" value="UniProtKB-EC"/>
</dbReference>
<dbReference type="EC" id="6.3.3.2" evidence="5"/>
<dbReference type="PANTHER" id="PTHR23407:SF1">
    <property type="entry name" value="5-FORMYLTETRAHYDROFOLATE CYCLO-LIGASE"/>
    <property type="match status" value="1"/>
</dbReference>
<evidence type="ECO:0000313" key="5">
    <source>
        <dbReference type="EMBL" id="PJE80577.1"/>
    </source>
</evidence>
<comment type="caution">
    <text evidence="5">The sequence shown here is derived from an EMBL/GenBank/DDBJ whole genome shotgun (WGS) entry which is preliminary data.</text>
</comment>
<sequence>MDKPALRKKLRDHRRGMSEGRQKQAKKALADIVCRLPFFLHSQRIAIYLASDGEINPAGIIKKSWEMGKQCYLPILLQDQKGFLAFLPYAPDTPLELNRFNIPEPTFHANQILPPEELDTVFMPLTGFDENGHRLGMGGGYYDRTFAFTRTHPEPSLIGLAHECQKTDSIPANEWDIPMTGIATDQHYYSCRP</sequence>
<comment type="similarity">
    <text evidence="1">Belongs to the 5-formyltetrahydrofolate cyclo-ligase family.</text>
</comment>
<evidence type="ECO:0000256" key="1">
    <source>
        <dbReference type="ARBA" id="ARBA00010638"/>
    </source>
</evidence>
<dbReference type="Gene3D" id="3.40.50.10420">
    <property type="entry name" value="NagB/RpiA/CoA transferase-like"/>
    <property type="match status" value="1"/>
</dbReference>
<dbReference type="InterPro" id="IPR037171">
    <property type="entry name" value="NagB/RpiA_transferase-like"/>
</dbReference>
<organism evidence="5">
    <name type="scientific">invertebrate metagenome</name>
    <dbReference type="NCBI Taxonomy" id="1711999"/>
    <lineage>
        <taxon>unclassified sequences</taxon>
        <taxon>metagenomes</taxon>
        <taxon>organismal metagenomes</taxon>
    </lineage>
</organism>
<dbReference type="PANTHER" id="PTHR23407">
    <property type="entry name" value="ATPASE INHIBITOR/5-FORMYLTETRAHYDROFOLATE CYCLO-LIGASE"/>
    <property type="match status" value="1"/>
</dbReference>
<feature type="compositionally biased region" description="Basic residues" evidence="4">
    <location>
        <begin position="1"/>
        <end position="14"/>
    </location>
</feature>
<name>A0A2H9TBK6_9ZZZZ</name>
<dbReference type="GO" id="GO:0035999">
    <property type="term" value="P:tetrahydrofolate interconversion"/>
    <property type="evidence" value="ECO:0007669"/>
    <property type="project" value="TreeGrafter"/>
</dbReference>
<dbReference type="GO" id="GO:0005524">
    <property type="term" value="F:ATP binding"/>
    <property type="evidence" value="ECO:0007669"/>
    <property type="project" value="UniProtKB-KW"/>
</dbReference>
<dbReference type="GO" id="GO:0009396">
    <property type="term" value="P:folic acid-containing compound biosynthetic process"/>
    <property type="evidence" value="ECO:0007669"/>
    <property type="project" value="TreeGrafter"/>
</dbReference>
<keyword evidence="3" id="KW-0067">ATP-binding</keyword>
<evidence type="ECO:0000256" key="3">
    <source>
        <dbReference type="ARBA" id="ARBA00022840"/>
    </source>
</evidence>
<accession>A0A2H9TBK6</accession>